<evidence type="ECO:0000256" key="3">
    <source>
        <dbReference type="ARBA" id="ARBA00023204"/>
    </source>
</evidence>
<reference evidence="4 5" key="1">
    <citation type="submission" date="2017-05" db="EMBL/GenBank/DDBJ databases">
        <title>Whole genome sequencing of Yersinia kristensenii.</title>
        <authorList>
            <person name="Campioni F."/>
        </authorList>
    </citation>
    <scope>NUCLEOTIDE SEQUENCE [LARGE SCALE GENOMIC DNA]</scope>
    <source>
        <strain evidence="4 5">CFSAN060536</strain>
    </source>
</reference>
<dbReference type="Pfam" id="PF04098">
    <property type="entry name" value="Rad52_Rad22"/>
    <property type="match status" value="1"/>
</dbReference>
<comment type="similarity">
    <text evidence="1">Belongs to the RAD52 family.</text>
</comment>
<keyword evidence="3" id="KW-0234">DNA repair</keyword>
<dbReference type="InterPro" id="IPR041247">
    <property type="entry name" value="Rad52_fam"/>
</dbReference>
<evidence type="ECO:0000313" key="4">
    <source>
        <dbReference type="EMBL" id="OVZ86600.1"/>
    </source>
</evidence>
<name>A0A209A1K0_YERIN</name>
<evidence type="ECO:0000256" key="2">
    <source>
        <dbReference type="ARBA" id="ARBA00022763"/>
    </source>
</evidence>
<dbReference type="RefSeq" id="WP_087815986.1">
    <property type="nucleotide sequence ID" value="NZ_NHOI01000013.1"/>
</dbReference>
<keyword evidence="2" id="KW-0227">DNA damage</keyword>
<sequence>MDLNKLDEPFPTADIEWRVQSCGVTSNGKPWAMVLAYVTNRAIMKRLDDVCGKAFWRNEFQPAPDSGVMCGISIRVEEEWITKWDAAENTQVEAVKGGMSGAMKRAAVQWGIGRYLYQLEEGFAEVSLEKRNGWNRASTKDKKTIYWTPPTLPAWALPLQRNDAVVREVKGPNVDRGFDKILADFTAQASDCQSSEELKSIYTATWNALAESSDHQAKCIDVFKHRNSELKKAA</sequence>
<proteinExistence type="inferred from homology"/>
<organism evidence="4 5">
    <name type="scientific">Yersinia intermedia</name>
    <dbReference type="NCBI Taxonomy" id="631"/>
    <lineage>
        <taxon>Bacteria</taxon>
        <taxon>Pseudomonadati</taxon>
        <taxon>Pseudomonadota</taxon>
        <taxon>Gammaproteobacteria</taxon>
        <taxon>Enterobacterales</taxon>
        <taxon>Yersiniaceae</taxon>
        <taxon>Yersinia</taxon>
    </lineage>
</organism>
<dbReference type="Proteomes" id="UP000196440">
    <property type="component" value="Unassembled WGS sequence"/>
</dbReference>
<comment type="caution">
    <text evidence="4">The sequence shown here is derived from an EMBL/GenBank/DDBJ whole genome shotgun (WGS) entry which is preliminary data.</text>
</comment>
<accession>A0A209A1K0</accession>
<dbReference type="AlphaFoldDB" id="A0A209A1K0"/>
<dbReference type="EMBL" id="NHOI01000013">
    <property type="protein sequence ID" value="OVZ86600.1"/>
    <property type="molecule type" value="Genomic_DNA"/>
</dbReference>
<protein>
    <submittedName>
        <fullName evidence="4">Recombinase</fullName>
    </submittedName>
</protein>
<dbReference type="GO" id="GO:0006281">
    <property type="term" value="P:DNA repair"/>
    <property type="evidence" value="ECO:0007669"/>
    <property type="project" value="UniProtKB-KW"/>
</dbReference>
<gene>
    <name evidence="4" type="ORF">CBW57_11665</name>
</gene>
<evidence type="ECO:0000313" key="5">
    <source>
        <dbReference type="Proteomes" id="UP000196440"/>
    </source>
</evidence>
<evidence type="ECO:0000256" key="1">
    <source>
        <dbReference type="ARBA" id="ARBA00006638"/>
    </source>
</evidence>